<organism evidence="4 5">
    <name type="scientific">Kribbella deserti</name>
    <dbReference type="NCBI Taxonomy" id="1926257"/>
    <lineage>
        <taxon>Bacteria</taxon>
        <taxon>Bacillati</taxon>
        <taxon>Actinomycetota</taxon>
        <taxon>Actinomycetes</taxon>
        <taxon>Propionibacteriales</taxon>
        <taxon>Kribbellaceae</taxon>
        <taxon>Kribbella</taxon>
    </lineage>
</organism>
<sequence length="228" mass="25038">MTSSSPKSRTAAGLPPITAAKVAAAATALTARKGLDGWSVRDLAGELDVYPAVIYHHIGGREAVLQAVTERVVAQMPCPPVELPWREWFIEFLCEGRKVLRKYPGVARRLYLAGPTVPSAMRIIDRGVTVLQRAGFGDESVDIYSFLVGTGFLHVDLEDDRAERLEERLDARDAFLAHSNREETPGLAAMAAQLGKRGRTPQEITSDDERAYRYIIDLCLDGAATHLH</sequence>
<comment type="caution">
    <text evidence="4">The sequence shown here is derived from an EMBL/GenBank/DDBJ whole genome shotgun (WGS) entry which is preliminary data.</text>
</comment>
<feature type="domain" description="HTH tetR-type" evidence="3">
    <location>
        <begin position="16"/>
        <end position="76"/>
    </location>
</feature>
<reference evidence="4 5" key="1">
    <citation type="submission" date="2024-09" db="EMBL/GenBank/DDBJ databases">
        <authorList>
            <person name="Sun Q."/>
            <person name="Mori K."/>
        </authorList>
    </citation>
    <scope>NUCLEOTIDE SEQUENCE [LARGE SCALE GENOMIC DNA]</scope>
    <source>
        <strain evidence="4 5">CGMCC 1.15906</strain>
    </source>
</reference>
<protein>
    <submittedName>
        <fullName evidence="4">TetR/AcrR family transcriptional regulator</fullName>
    </submittedName>
</protein>
<dbReference type="Gene3D" id="1.10.357.10">
    <property type="entry name" value="Tetracycline Repressor, domain 2"/>
    <property type="match status" value="1"/>
</dbReference>
<dbReference type="Proteomes" id="UP001589890">
    <property type="component" value="Unassembled WGS sequence"/>
</dbReference>
<evidence type="ECO:0000256" key="1">
    <source>
        <dbReference type="ARBA" id="ARBA00023125"/>
    </source>
</evidence>
<evidence type="ECO:0000256" key="2">
    <source>
        <dbReference type="PROSITE-ProRule" id="PRU00335"/>
    </source>
</evidence>
<dbReference type="SUPFAM" id="SSF46689">
    <property type="entry name" value="Homeodomain-like"/>
    <property type="match status" value="1"/>
</dbReference>
<dbReference type="SUPFAM" id="SSF48498">
    <property type="entry name" value="Tetracyclin repressor-like, C-terminal domain"/>
    <property type="match status" value="1"/>
</dbReference>
<dbReference type="Pfam" id="PF00440">
    <property type="entry name" value="TetR_N"/>
    <property type="match status" value="1"/>
</dbReference>
<dbReference type="EMBL" id="JBHLTC010000005">
    <property type="protein sequence ID" value="MFC0623438.1"/>
    <property type="molecule type" value="Genomic_DNA"/>
</dbReference>
<name>A0ABV6QFW5_9ACTN</name>
<accession>A0ABV6QFW5</accession>
<feature type="DNA-binding region" description="H-T-H motif" evidence="2">
    <location>
        <begin position="39"/>
        <end position="58"/>
    </location>
</feature>
<evidence type="ECO:0000313" key="5">
    <source>
        <dbReference type="Proteomes" id="UP001589890"/>
    </source>
</evidence>
<dbReference type="InterPro" id="IPR009057">
    <property type="entry name" value="Homeodomain-like_sf"/>
</dbReference>
<dbReference type="PROSITE" id="PS50977">
    <property type="entry name" value="HTH_TETR_2"/>
    <property type="match status" value="1"/>
</dbReference>
<keyword evidence="5" id="KW-1185">Reference proteome</keyword>
<dbReference type="InterPro" id="IPR001647">
    <property type="entry name" value="HTH_TetR"/>
</dbReference>
<evidence type="ECO:0000259" key="3">
    <source>
        <dbReference type="PROSITE" id="PS50977"/>
    </source>
</evidence>
<dbReference type="RefSeq" id="WP_380044138.1">
    <property type="nucleotide sequence ID" value="NZ_JBHLTC010000005.1"/>
</dbReference>
<dbReference type="InterPro" id="IPR036271">
    <property type="entry name" value="Tet_transcr_reg_TetR-rel_C_sf"/>
</dbReference>
<evidence type="ECO:0000313" key="4">
    <source>
        <dbReference type="EMBL" id="MFC0623438.1"/>
    </source>
</evidence>
<gene>
    <name evidence="4" type="ORF">ACFFGN_05150</name>
</gene>
<keyword evidence="1 2" id="KW-0238">DNA-binding</keyword>
<proteinExistence type="predicted"/>